<reference evidence="2 3" key="1">
    <citation type="submission" date="2014-11" db="EMBL/GenBank/DDBJ databases">
        <authorList>
            <person name="Urmite Genomes Urmite Genomes"/>
        </authorList>
    </citation>
    <scope>NUCLEOTIDE SEQUENCE [LARGE SCALE GENOMIC DNA]</scope>
    <source>
        <strain evidence="2 3">Oc5</strain>
    </source>
</reference>
<evidence type="ECO:0000256" key="1">
    <source>
        <dbReference type="SAM" id="Phobius"/>
    </source>
</evidence>
<organism evidence="2 3">
    <name type="scientific">Oceanobacillus oncorhynchi</name>
    <dbReference type="NCBI Taxonomy" id="545501"/>
    <lineage>
        <taxon>Bacteria</taxon>
        <taxon>Bacillati</taxon>
        <taxon>Bacillota</taxon>
        <taxon>Bacilli</taxon>
        <taxon>Bacillales</taxon>
        <taxon>Bacillaceae</taxon>
        <taxon>Oceanobacillus</taxon>
    </lineage>
</organism>
<gene>
    <name evidence="2" type="ORF">BN997_00202</name>
</gene>
<dbReference type="Proteomes" id="UP000040453">
    <property type="component" value="Unassembled WGS sequence"/>
</dbReference>
<feature type="transmembrane region" description="Helical" evidence="1">
    <location>
        <begin position="202"/>
        <end position="218"/>
    </location>
</feature>
<dbReference type="STRING" id="545501.BN997_00202"/>
<dbReference type="NCBIfam" id="TIGR03579">
    <property type="entry name" value="EF_0833"/>
    <property type="match status" value="1"/>
</dbReference>
<feature type="transmembrane region" description="Helical" evidence="1">
    <location>
        <begin position="20"/>
        <end position="43"/>
    </location>
</feature>
<feature type="transmembrane region" description="Helical" evidence="1">
    <location>
        <begin position="63"/>
        <end position="82"/>
    </location>
</feature>
<feature type="transmembrane region" description="Helical" evidence="1">
    <location>
        <begin position="168"/>
        <end position="196"/>
    </location>
</feature>
<dbReference type="InterPro" id="IPR025456">
    <property type="entry name" value="DUF4310"/>
</dbReference>
<keyword evidence="3" id="KW-1185">Reference proteome</keyword>
<dbReference type="AlphaFoldDB" id="A0A0A1MKN8"/>
<protein>
    <recommendedName>
        <fullName evidence="4">DUF4310 family protein</fullName>
    </recommendedName>
</protein>
<keyword evidence="1" id="KW-0812">Transmembrane</keyword>
<evidence type="ECO:0000313" key="2">
    <source>
        <dbReference type="EMBL" id="CEI80399.1"/>
    </source>
</evidence>
<sequence>MTDGQLSDAMYKKSFWFADWSFPIFVALLSSGIFAGTHMYYVYKVGAFNEVAIVALLEAGMQGSGYGAAAAFGASFLFARILEGGLVGVLDIGGSILTGVGIGIPALLLGAGIVLPLENFFVSLITGLLIGVVIGYVVIGIKKFTVGKANSTFGSDVMMGAGNSSGRFLGPLIIISAATASIPVGLGSLLGGAFFYLWNKPVAGGAILGAMAIGAFFPI</sequence>
<dbReference type="EMBL" id="CDGG01000001">
    <property type="protein sequence ID" value="CEI80399.1"/>
    <property type="molecule type" value="Genomic_DNA"/>
</dbReference>
<dbReference type="RefSeq" id="WP_084612803.1">
    <property type="nucleotide sequence ID" value="NZ_CAXOIH010000004.1"/>
</dbReference>
<evidence type="ECO:0008006" key="4">
    <source>
        <dbReference type="Google" id="ProtNLM"/>
    </source>
</evidence>
<proteinExistence type="predicted"/>
<accession>A0A0A1MKN8</accession>
<feature type="transmembrane region" description="Helical" evidence="1">
    <location>
        <begin position="120"/>
        <end position="139"/>
    </location>
</feature>
<dbReference type="Pfam" id="PF14187">
    <property type="entry name" value="DUF4310"/>
    <property type="match status" value="1"/>
</dbReference>
<name>A0A0A1MKN8_9BACI</name>
<feature type="transmembrane region" description="Helical" evidence="1">
    <location>
        <begin position="94"/>
        <end position="114"/>
    </location>
</feature>
<evidence type="ECO:0000313" key="3">
    <source>
        <dbReference type="Proteomes" id="UP000040453"/>
    </source>
</evidence>
<keyword evidence="1" id="KW-0472">Membrane</keyword>
<keyword evidence="1" id="KW-1133">Transmembrane helix</keyword>